<dbReference type="AlphaFoldDB" id="A0A2G1XJJ6"/>
<dbReference type="RefSeq" id="WP_099199301.1">
    <property type="nucleotide sequence ID" value="NZ_JBIRXA010000002.1"/>
</dbReference>
<evidence type="ECO:0000313" key="3">
    <source>
        <dbReference type="Proteomes" id="UP000222531"/>
    </source>
</evidence>
<dbReference type="Proteomes" id="UP000222531">
    <property type="component" value="Unassembled WGS sequence"/>
</dbReference>
<sequence length="326" mass="33262">MRLQPPQQGRLSIGLDVGGTKIAAGVVDADGEVVERVPPLPSSATDQAAMLRTLSAVVEELRTRHPGVVAIGVGAAGLVHWPEGRIRTAPNNTYRDLPLRHVLQDSTGLPTVVDNDANAACWAEYRKGHSASYMAFITVGTGVGGGVVLADRLFRGRTGIAMEIGHMIVDPHGGERCGCGNTGCLEPLASGPALGRYGSAAAAAEPGGMLATLAGDPAKVTGETVSAAALAGDPGALAQLERLGGWLGIGVATLVNLFDVELVVVGGGVAEVGDPLLAPIRSHFARFVTAAGHRELPDIRPARLGPEAGWIGAALLALDQEEAGTA</sequence>
<dbReference type="SUPFAM" id="SSF53067">
    <property type="entry name" value="Actin-like ATPase domain"/>
    <property type="match status" value="1"/>
</dbReference>
<keyword evidence="3" id="KW-1185">Reference proteome</keyword>
<accession>A0A2G1XJJ6</accession>
<dbReference type="InterPro" id="IPR043129">
    <property type="entry name" value="ATPase_NBD"/>
</dbReference>
<protein>
    <submittedName>
        <fullName evidence="2">Uncharacterized protein</fullName>
    </submittedName>
</protein>
<proteinExistence type="inferred from homology"/>
<dbReference type="InterPro" id="IPR000600">
    <property type="entry name" value="ROK"/>
</dbReference>
<dbReference type="EMBL" id="NHZO01000146">
    <property type="protein sequence ID" value="PHQ51434.1"/>
    <property type="molecule type" value="Genomic_DNA"/>
</dbReference>
<evidence type="ECO:0000313" key="2">
    <source>
        <dbReference type="EMBL" id="PHQ51434.1"/>
    </source>
</evidence>
<reference evidence="2 3" key="1">
    <citation type="journal article" date="2017" name="Biochemistry">
        <title>Identification of the Biosynthetic Pathway for the Antibiotic Bicyclomycin.</title>
        <authorList>
            <person name="Patteson J."/>
            <person name="Cai W."/>
            <person name="Johnson R.A."/>
            <person name="Santa Maria K."/>
            <person name="Li B."/>
        </authorList>
    </citation>
    <scope>NUCLEOTIDE SEQUENCE [LARGE SCALE GENOMIC DNA]</scope>
    <source>
        <strain evidence="2 3">ATCC 21532</strain>
    </source>
</reference>
<dbReference type="Pfam" id="PF00480">
    <property type="entry name" value="ROK"/>
    <property type="match status" value="1"/>
</dbReference>
<evidence type="ECO:0000256" key="1">
    <source>
        <dbReference type="ARBA" id="ARBA00006479"/>
    </source>
</evidence>
<dbReference type="PANTHER" id="PTHR18964:SF173">
    <property type="entry name" value="GLUCOKINASE"/>
    <property type="match status" value="1"/>
</dbReference>
<dbReference type="OrthoDB" id="8772678at2"/>
<organism evidence="2 3">
    <name type="scientific">Streptomyces cinnamoneus</name>
    <name type="common">Streptoverticillium cinnamoneum</name>
    <dbReference type="NCBI Taxonomy" id="53446"/>
    <lineage>
        <taxon>Bacteria</taxon>
        <taxon>Bacillati</taxon>
        <taxon>Actinomycetota</taxon>
        <taxon>Actinomycetes</taxon>
        <taxon>Kitasatosporales</taxon>
        <taxon>Streptomycetaceae</taxon>
        <taxon>Streptomyces</taxon>
        <taxon>Streptomyces cinnamoneus group</taxon>
    </lineage>
</organism>
<dbReference type="PANTHER" id="PTHR18964">
    <property type="entry name" value="ROK (REPRESSOR, ORF, KINASE) FAMILY"/>
    <property type="match status" value="1"/>
</dbReference>
<dbReference type="Gene3D" id="3.30.420.40">
    <property type="match status" value="2"/>
</dbReference>
<gene>
    <name evidence="2" type="ORF">BLA24_13970</name>
</gene>
<comment type="similarity">
    <text evidence="1">Belongs to the ROK (NagC/XylR) family.</text>
</comment>
<name>A0A2G1XJJ6_STRCJ</name>
<comment type="caution">
    <text evidence="2">The sequence shown here is derived from an EMBL/GenBank/DDBJ whole genome shotgun (WGS) entry which is preliminary data.</text>
</comment>